<feature type="compositionally biased region" description="Polar residues" evidence="1">
    <location>
        <begin position="1"/>
        <end position="20"/>
    </location>
</feature>
<gene>
    <name evidence="2" type="ORF">PBY51_023479</name>
</gene>
<proteinExistence type="predicted"/>
<sequence>MCGPHGTNQTGTDSQQTSDWSRTERSRVTDGLRLPASPLISSKDKLETHRLKGRRADEQVGAADRYTD</sequence>
<evidence type="ECO:0000313" key="2">
    <source>
        <dbReference type="EMBL" id="KAK5851969.1"/>
    </source>
</evidence>
<reference evidence="2 3" key="1">
    <citation type="journal article" date="2023" name="Genes (Basel)">
        <title>Chromosome-Level Genome Assembly and Circadian Gene Repertoire of the Patagonia Blennie Eleginops maclovinus-The Closest Ancestral Proxy of Antarctic Cryonotothenioids.</title>
        <authorList>
            <person name="Cheng C.C."/>
            <person name="Rivera-Colon A.G."/>
            <person name="Minhas B.F."/>
            <person name="Wilson L."/>
            <person name="Rayamajhi N."/>
            <person name="Vargas-Chacoff L."/>
            <person name="Catchen J.M."/>
        </authorList>
    </citation>
    <scope>NUCLEOTIDE SEQUENCE [LARGE SCALE GENOMIC DNA]</scope>
    <source>
        <strain evidence="2">JMC-PN-2008</strain>
    </source>
</reference>
<comment type="caution">
    <text evidence="2">The sequence shown here is derived from an EMBL/GenBank/DDBJ whole genome shotgun (WGS) entry which is preliminary data.</text>
</comment>
<reference evidence="2 3" key="2">
    <citation type="journal article" date="2023" name="Mol. Biol. Evol.">
        <title>Genomics of Secondarily Temperate Adaptation in the Only Non-Antarctic Icefish.</title>
        <authorList>
            <person name="Rivera-Colon A.G."/>
            <person name="Rayamajhi N."/>
            <person name="Minhas B.F."/>
            <person name="Madrigal G."/>
            <person name="Bilyk K.T."/>
            <person name="Yoon V."/>
            <person name="Hune M."/>
            <person name="Gregory S."/>
            <person name="Cheng C.H.C."/>
            <person name="Catchen J.M."/>
        </authorList>
    </citation>
    <scope>NUCLEOTIDE SEQUENCE [LARGE SCALE GENOMIC DNA]</scope>
    <source>
        <strain evidence="2">JMC-PN-2008</strain>
    </source>
</reference>
<accession>A0AAN8ADM1</accession>
<dbReference type="Proteomes" id="UP001346869">
    <property type="component" value="Unassembled WGS sequence"/>
</dbReference>
<feature type="compositionally biased region" description="Basic and acidic residues" evidence="1">
    <location>
        <begin position="42"/>
        <end position="58"/>
    </location>
</feature>
<evidence type="ECO:0000313" key="3">
    <source>
        <dbReference type="Proteomes" id="UP001346869"/>
    </source>
</evidence>
<keyword evidence="3" id="KW-1185">Reference proteome</keyword>
<organism evidence="2 3">
    <name type="scientific">Eleginops maclovinus</name>
    <name type="common">Patagonian blennie</name>
    <name type="synonym">Eleginus maclovinus</name>
    <dbReference type="NCBI Taxonomy" id="56733"/>
    <lineage>
        <taxon>Eukaryota</taxon>
        <taxon>Metazoa</taxon>
        <taxon>Chordata</taxon>
        <taxon>Craniata</taxon>
        <taxon>Vertebrata</taxon>
        <taxon>Euteleostomi</taxon>
        <taxon>Actinopterygii</taxon>
        <taxon>Neopterygii</taxon>
        <taxon>Teleostei</taxon>
        <taxon>Neoteleostei</taxon>
        <taxon>Acanthomorphata</taxon>
        <taxon>Eupercaria</taxon>
        <taxon>Perciformes</taxon>
        <taxon>Notothenioidei</taxon>
        <taxon>Eleginopidae</taxon>
        <taxon>Eleginops</taxon>
    </lineage>
</organism>
<protein>
    <submittedName>
        <fullName evidence="2">Uncharacterized protein</fullName>
    </submittedName>
</protein>
<feature type="compositionally biased region" description="Basic and acidic residues" evidence="1">
    <location>
        <begin position="21"/>
        <end position="30"/>
    </location>
</feature>
<name>A0AAN8ADM1_ELEMC</name>
<dbReference type="AlphaFoldDB" id="A0AAN8ADM1"/>
<feature type="region of interest" description="Disordered" evidence="1">
    <location>
        <begin position="1"/>
        <end position="68"/>
    </location>
</feature>
<dbReference type="EMBL" id="JAUZQC010000021">
    <property type="protein sequence ID" value="KAK5851969.1"/>
    <property type="molecule type" value="Genomic_DNA"/>
</dbReference>
<evidence type="ECO:0000256" key="1">
    <source>
        <dbReference type="SAM" id="MobiDB-lite"/>
    </source>
</evidence>